<gene>
    <name evidence="4" type="ORF">IMG5_172610</name>
</gene>
<dbReference type="STRING" id="857967.G0R1T5"/>
<accession>G0R1T5</accession>
<dbReference type="InParanoid" id="G0R1T5"/>
<dbReference type="Gene3D" id="1.20.890.10">
    <property type="entry name" value="cAMP-dependent protein kinase regulatory subunit, dimerization-anchoring domain"/>
    <property type="match status" value="1"/>
</dbReference>
<evidence type="ECO:0000256" key="1">
    <source>
        <dbReference type="ARBA" id="ARBA00004123"/>
    </source>
</evidence>
<dbReference type="Pfam" id="PF05186">
    <property type="entry name" value="Dpy-30"/>
    <property type="match status" value="1"/>
</dbReference>
<keyword evidence="3" id="KW-0539">Nucleus</keyword>
<dbReference type="AlphaFoldDB" id="G0R1T5"/>
<name>G0R1T5_ICHMU</name>
<dbReference type="eggNOG" id="ENOG502SYGE">
    <property type="taxonomic scope" value="Eukaryota"/>
</dbReference>
<evidence type="ECO:0000313" key="5">
    <source>
        <dbReference type="Proteomes" id="UP000008983"/>
    </source>
</evidence>
<evidence type="ECO:0000256" key="2">
    <source>
        <dbReference type="ARBA" id="ARBA00010849"/>
    </source>
</evidence>
<comment type="subcellular location">
    <subcellularLocation>
        <location evidence="1">Nucleus</location>
    </subcellularLocation>
</comment>
<dbReference type="RefSeq" id="XP_004029823.1">
    <property type="nucleotide sequence ID" value="XM_004029775.1"/>
</dbReference>
<evidence type="ECO:0008006" key="6">
    <source>
        <dbReference type="Google" id="ProtNLM"/>
    </source>
</evidence>
<dbReference type="Proteomes" id="UP000008983">
    <property type="component" value="Unassembled WGS sequence"/>
</dbReference>
<dbReference type="InterPro" id="IPR007858">
    <property type="entry name" value="Dpy-30_motif"/>
</dbReference>
<organism evidence="4 5">
    <name type="scientific">Ichthyophthirius multifiliis</name>
    <name type="common">White spot disease agent</name>
    <name type="synonym">Ich</name>
    <dbReference type="NCBI Taxonomy" id="5932"/>
    <lineage>
        <taxon>Eukaryota</taxon>
        <taxon>Sar</taxon>
        <taxon>Alveolata</taxon>
        <taxon>Ciliophora</taxon>
        <taxon>Intramacronucleata</taxon>
        <taxon>Oligohymenophorea</taxon>
        <taxon>Hymenostomatida</taxon>
        <taxon>Ophryoglenina</taxon>
        <taxon>Ichthyophthirius</taxon>
    </lineage>
</organism>
<reference evidence="4 5" key="1">
    <citation type="submission" date="2011-07" db="EMBL/GenBank/DDBJ databases">
        <authorList>
            <person name="Coyne R."/>
            <person name="Brami D."/>
            <person name="Johnson J."/>
            <person name="Hostetler J."/>
            <person name="Hannick L."/>
            <person name="Clark T."/>
            <person name="Cassidy-Hanley D."/>
            <person name="Inman J."/>
        </authorList>
    </citation>
    <scope>NUCLEOTIDE SEQUENCE [LARGE SCALE GENOMIC DNA]</scope>
    <source>
        <strain evidence="4 5">G5</strain>
    </source>
</reference>
<keyword evidence="5" id="KW-1185">Reference proteome</keyword>
<evidence type="ECO:0000313" key="4">
    <source>
        <dbReference type="EMBL" id="EGR28587.1"/>
    </source>
</evidence>
<dbReference type="CDD" id="cd22965">
    <property type="entry name" value="DD_DPY30_SDC1"/>
    <property type="match status" value="1"/>
</dbReference>
<dbReference type="GO" id="GO:0005634">
    <property type="term" value="C:nucleus"/>
    <property type="evidence" value="ECO:0007669"/>
    <property type="project" value="UniProtKB-SubCell"/>
</dbReference>
<comment type="similarity">
    <text evidence="2">Belongs to the dpy-30 family.</text>
</comment>
<dbReference type="OrthoDB" id="288848at2759"/>
<protein>
    <recommendedName>
        <fullName evidence="6">Dpy-30 motif family protein</fullName>
    </recommendedName>
</protein>
<evidence type="ECO:0000256" key="3">
    <source>
        <dbReference type="ARBA" id="ARBA00023242"/>
    </source>
</evidence>
<sequence>MANKKIDPEFDLDDEQEALFAQQRALEPQPQISVNALPTRLYLEKTTLPTIYKALEALEKERPVNPVEFFSYYLITNNPYTQKLSNEVESHQKIQESPTLAELK</sequence>
<dbReference type="GeneID" id="14904652"/>
<dbReference type="EMBL" id="GL984229">
    <property type="protein sequence ID" value="EGR28587.1"/>
    <property type="molecule type" value="Genomic_DNA"/>
</dbReference>
<dbReference type="InterPro" id="IPR049629">
    <property type="entry name" value="DPY30_SDC1_DD"/>
</dbReference>
<proteinExistence type="inferred from homology"/>